<organism evidence="4 5">
    <name type="scientific">Dongia soli</name>
    <dbReference type="NCBI Taxonomy" id="600628"/>
    <lineage>
        <taxon>Bacteria</taxon>
        <taxon>Pseudomonadati</taxon>
        <taxon>Pseudomonadota</taxon>
        <taxon>Alphaproteobacteria</taxon>
        <taxon>Rhodospirillales</taxon>
        <taxon>Dongiaceae</taxon>
        <taxon>Dongia</taxon>
    </lineage>
</organism>
<dbReference type="SMART" id="SM00903">
    <property type="entry name" value="Flavin_Reduct"/>
    <property type="match status" value="1"/>
</dbReference>
<gene>
    <name evidence="4" type="ORF">SMD27_23760</name>
</gene>
<accession>A0ABU5ELF6</accession>
<name>A0ABU5ELF6_9PROT</name>
<dbReference type="InterPro" id="IPR002563">
    <property type="entry name" value="Flavin_Rdtase-like_dom"/>
</dbReference>
<dbReference type="EC" id="1.-.-.-" evidence="4"/>
<keyword evidence="5" id="KW-1185">Reference proteome</keyword>
<dbReference type="Pfam" id="PF01613">
    <property type="entry name" value="Flavin_Reduct"/>
    <property type="match status" value="1"/>
</dbReference>
<dbReference type="Proteomes" id="UP001279642">
    <property type="component" value="Unassembled WGS sequence"/>
</dbReference>
<dbReference type="PANTHER" id="PTHR30466">
    <property type="entry name" value="FLAVIN REDUCTASE"/>
    <property type="match status" value="1"/>
</dbReference>
<proteinExistence type="inferred from homology"/>
<dbReference type="Gene3D" id="2.30.110.10">
    <property type="entry name" value="Electron Transport, Fmn-binding Protein, Chain A"/>
    <property type="match status" value="1"/>
</dbReference>
<dbReference type="EMBL" id="JAXCLW010000015">
    <property type="protein sequence ID" value="MDY0885873.1"/>
    <property type="molecule type" value="Genomic_DNA"/>
</dbReference>
<evidence type="ECO:0000313" key="4">
    <source>
        <dbReference type="EMBL" id="MDY0885873.1"/>
    </source>
</evidence>
<keyword evidence="2 4" id="KW-0560">Oxidoreductase</keyword>
<dbReference type="InterPro" id="IPR012349">
    <property type="entry name" value="Split_barrel_FMN-bd"/>
</dbReference>
<dbReference type="GO" id="GO:0016491">
    <property type="term" value="F:oxidoreductase activity"/>
    <property type="evidence" value="ECO:0007669"/>
    <property type="project" value="UniProtKB-KW"/>
</dbReference>
<dbReference type="InterPro" id="IPR050268">
    <property type="entry name" value="NADH-dep_flavin_reductase"/>
</dbReference>
<evidence type="ECO:0000256" key="2">
    <source>
        <dbReference type="ARBA" id="ARBA00023002"/>
    </source>
</evidence>
<sequence>MPIDQREFRAALGHFATGITVVTARAKNGELLGITANSFNSVSLVPPLVLFSLDRRALSLAAFEEAGGFAINVLDDTQSDLSRNFARAMGDKWSGVDYEQWETGSPILTSCLANFDCRTYAIHDGGDHRIFIGEVLRFSAQPEGNPLLYFRGGYAALK</sequence>
<evidence type="ECO:0000256" key="1">
    <source>
        <dbReference type="ARBA" id="ARBA00008898"/>
    </source>
</evidence>
<protein>
    <submittedName>
        <fullName evidence="4">Flavin reductase family protein</fullName>
        <ecNumber evidence="4">1.-.-.-</ecNumber>
    </submittedName>
</protein>
<dbReference type="SUPFAM" id="SSF50475">
    <property type="entry name" value="FMN-binding split barrel"/>
    <property type="match status" value="1"/>
</dbReference>
<reference evidence="4 5" key="1">
    <citation type="journal article" date="2016" name="Antonie Van Leeuwenhoek">
        <title>Dongia soli sp. nov., isolated from soil from Dokdo, Korea.</title>
        <authorList>
            <person name="Kim D.U."/>
            <person name="Lee H."/>
            <person name="Kim H."/>
            <person name="Kim S.G."/>
            <person name="Ka J.O."/>
        </authorList>
    </citation>
    <scope>NUCLEOTIDE SEQUENCE [LARGE SCALE GENOMIC DNA]</scope>
    <source>
        <strain evidence="4 5">D78</strain>
    </source>
</reference>
<evidence type="ECO:0000313" key="5">
    <source>
        <dbReference type="Proteomes" id="UP001279642"/>
    </source>
</evidence>
<evidence type="ECO:0000259" key="3">
    <source>
        <dbReference type="SMART" id="SM00903"/>
    </source>
</evidence>
<comment type="caution">
    <text evidence="4">The sequence shown here is derived from an EMBL/GenBank/DDBJ whole genome shotgun (WGS) entry which is preliminary data.</text>
</comment>
<comment type="similarity">
    <text evidence="1">Belongs to the non-flavoprotein flavin reductase family.</text>
</comment>
<dbReference type="PANTHER" id="PTHR30466:SF11">
    <property type="entry name" value="FLAVIN-DEPENDENT MONOOXYGENASE, REDUCTASE SUBUNIT HSAB"/>
    <property type="match status" value="1"/>
</dbReference>
<feature type="domain" description="Flavin reductase like" evidence="3">
    <location>
        <begin position="12"/>
        <end position="156"/>
    </location>
</feature>
<dbReference type="RefSeq" id="WP_320510944.1">
    <property type="nucleotide sequence ID" value="NZ_JAXCLW010000015.1"/>
</dbReference>